<dbReference type="SFLD" id="SFLDG01129">
    <property type="entry name" value="C1.5:_HAD__Beta-PGM__Phosphata"/>
    <property type="match status" value="1"/>
</dbReference>
<evidence type="ECO:0000256" key="3">
    <source>
        <dbReference type="ARBA" id="ARBA00023167"/>
    </source>
</evidence>
<proteinExistence type="predicted"/>
<dbReference type="NCBIfam" id="TIGR01549">
    <property type="entry name" value="HAD-SF-IA-v1"/>
    <property type="match status" value="1"/>
</dbReference>
<dbReference type="OrthoDB" id="272500at2759"/>
<evidence type="ECO:0000313" key="4">
    <source>
        <dbReference type="EMBL" id="RWS09483.1"/>
    </source>
</evidence>
<dbReference type="NCBIfam" id="TIGR01691">
    <property type="entry name" value="enolase-ppase"/>
    <property type="match status" value="1"/>
</dbReference>
<keyword evidence="3" id="KW-0486">Methionine biosynthesis</keyword>
<organism evidence="4 5">
    <name type="scientific">Dinothrombium tinctorium</name>
    <dbReference type="NCBI Taxonomy" id="1965070"/>
    <lineage>
        <taxon>Eukaryota</taxon>
        <taxon>Metazoa</taxon>
        <taxon>Ecdysozoa</taxon>
        <taxon>Arthropoda</taxon>
        <taxon>Chelicerata</taxon>
        <taxon>Arachnida</taxon>
        <taxon>Acari</taxon>
        <taxon>Acariformes</taxon>
        <taxon>Trombidiformes</taxon>
        <taxon>Prostigmata</taxon>
        <taxon>Anystina</taxon>
        <taxon>Parasitengona</taxon>
        <taxon>Trombidioidea</taxon>
        <taxon>Trombidiidae</taxon>
        <taxon>Dinothrombium</taxon>
    </lineage>
</organism>
<dbReference type="Gene3D" id="3.40.50.1000">
    <property type="entry name" value="HAD superfamily/HAD-like"/>
    <property type="match status" value="1"/>
</dbReference>
<sequence length="256" mass="29074">MKVRRPKALLLDIEGTITAIDFVRKTLFEFVKHNLESYLKFEANADELKADIALLRQDSLALRSLKPEYADIPLIEDQEFANDEEIRAAVVANVLWQMSKDLKTRGLKQFQGHMWRVGYANGVLKAHIFEDVPLMLSKWKDIYDIDYYIYSSGSVEAQKLLLANTINGDLLHLFSGFFDTAVGAKVESESYFNILKALNLNGDQVLFLTDVAKEAEAASNAGMNCLIVIREGNSPLDEEILTRYKTIHSFEELEFV</sequence>
<dbReference type="PANTHER" id="PTHR20371:SF1">
    <property type="entry name" value="ENOLASE-PHOSPHATASE E1"/>
    <property type="match status" value="1"/>
</dbReference>
<keyword evidence="2" id="KW-0378">Hydrolase</keyword>
<reference evidence="4 5" key="1">
    <citation type="journal article" date="2018" name="Gigascience">
        <title>Genomes of trombidid mites reveal novel predicted allergens and laterally-transferred genes associated with secondary metabolism.</title>
        <authorList>
            <person name="Dong X."/>
            <person name="Chaisiri K."/>
            <person name="Xia D."/>
            <person name="Armstrong S.D."/>
            <person name="Fang Y."/>
            <person name="Donnelly M.J."/>
            <person name="Kadowaki T."/>
            <person name="McGarry J.W."/>
            <person name="Darby A.C."/>
            <person name="Makepeace B.L."/>
        </authorList>
    </citation>
    <scope>NUCLEOTIDE SEQUENCE [LARGE SCALE GENOMIC DNA]</scope>
    <source>
        <strain evidence="4">UoL-WK</strain>
    </source>
</reference>
<keyword evidence="5" id="KW-1185">Reference proteome</keyword>
<dbReference type="GO" id="GO:0043874">
    <property type="term" value="F:acireductone synthase activity"/>
    <property type="evidence" value="ECO:0007669"/>
    <property type="project" value="InterPro"/>
</dbReference>
<dbReference type="InterPro" id="IPR006439">
    <property type="entry name" value="HAD-SF_hydro_IA"/>
</dbReference>
<dbReference type="AlphaFoldDB" id="A0A443R2K2"/>
<evidence type="ECO:0000256" key="2">
    <source>
        <dbReference type="ARBA" id="ARBA00022801"/>
    </source>
</evidence>
<dbReference type="InterPro" id="IPR036412">
    <property type="entry name" value="HAD-like_sf"/>
</dbReference>
<dbReference type="STRING" id="1965070.A0A443R2K2"/>
<dbReference type="Gene3D" id="1.10.720.60">
    <property type="match status" value="1"/>
</dbReference>
<dbReference type="Pfam" id="PF00702">
    <property type="entry name" value="Hydrolase"/>
    <property type="match status" value="1"/>
</dbReference>
<dbReference type="PANTHER" id="PTHR20371">
    <property type="entry name" value="ENOLASE-PHOSPHATASE E1"/>
    <property type="match status" value="1"/>
</dbReference>
<dbReference type="GO" id="GO:0019509">
    <property type="term" value="P:L-methionine salvage from methylthioadenosine"/>
    <property type="evidence" value="ECO:0007669"/>
    <property type="project" value="InterPro"/>
</dbReference>
<dbReference type="SFLD" id="SFLDG01133">
    <property type="entry name" value="C1.5.4:_Enolase-phosphatase_Li"/>
    <property type="match status" value="1"/>
</dbReference>
<evidence type="ECO:0000313" key="5">
    <source>
        <dbReference type="Proteomes" id="UP000285301"/>
    </source>
</evidence>
<dbReference type="InterPro" id="IPR023214">
    <property type="entry name" value="HAD_sf"/>
</dbReference>
<dbReference type="SUPFAM" id="SSF56784">
    <property type="entry name" value="HAD-like"/>
    <property type="match status" value="1"/>
</dbReference>
<gene>
    <name evidence="4" type="ORF">B4U79_10155</name>
</gene>
<comment type="caution">
    <text evidence="4">The sequence shown here is derived from an EMBL/GenBank/DDBJ whole genome shotgun (WGS) entry which is preliminary data.</text>
</comment>
<dbReference type="Proteomes" id="UP000285301">
    <property type="component" value="Unassembled WGS sequence"/>
</dbReference>
<dbReference type="EMBL" id="NCKU01002484">
    <property type="protein sequence ID" value="RWS09483.1"/>
    <property type="molecule type" value="Genomic_DNA"/>
</dbReference>
<name>A0A443R2K2_9ACAR</name>
<accession>A0A443R2K2</accession>
<dbReference type="SFLD" id="SFLDS00003">
    <property type="entry name" value="Haloacid_Dehalogenase"/>
    <property type="match status" value="1"/>
</dbReference>
<dbReference type="InterPro" id="IPR023943">
    <property type="entry name" value="Enolase-ppase_E1"/>
</dbReference>
<evidence type="ECO:0000256" key="1">
    <source>
        <dbReference type="ARBA" id="ARBA00022605"/>
    </source>
</evidence>
<protein>
    <submittedName>
        <fullName evidence="4">Enolase-phosphatase E1-like protein</fullName>
    </submittedName>
</protein>
<dbReference type="GO" id="GO:0000287">
    <property type="term" value="F:magnesium ion binding"/>
    <property type="evidence" value="ECO:0007669"/>
    <property type="project" value="InterPro"/>
</dbReference>
<keyword evidence="1" id="KW-0028">Amino-acid biosynthesis</keyword>